<reference evidence="4" key="1">
    <citation type="journal article" date="2017" name="Plant J.">
        <title>The pomegranate (Punica granatum L.) genome and the genomics of punicalagin biosynthesis.</title>
        <authorList>
            <person name="Qin G."/>
            <person name="Xu C."/>
            <person name="Ming R."/>
            <person name="Tang H."/>
            <person name="Guyot R."/>
            <person name="Kramer E.M."/>
            <person name="Hu Y."/>
            <person name="Yi X."/>
            <person name="Qi Y."/>
            <person name="Xu X."/>
            <person name="Gao Z."/>
            <person name="Pan H."/>
            <person name="Jian J."/>
            <person name="Tian Y."/>
            <person name="Yue Z."/>
            <person name="Xu Y."/>
        </authorList>
    </citation>
    <scope>NUCLEOTIDE SEQUENCE [LARGE SCALE GENOMIC DNA]</scope>
    <source>
        <strain evidence="4">cv. Dabenzi</strain>
    </source>
</reference>
<dbReference type="PRINTS" id="PR00412">
    <property type="entry name" value="EPOXHYDRLASE"/>
</dbReference>
<reference evidence="2" key="2">
    <citation type="submission" date="2017-06" db="EMBL/GenBank/DDBJ databases">
        <title>The pomegranate genome and the genomics of punicalagin biosynthesis.</title>
        <authorList>
            <person name="Xu C."/>
        </authorList>
    </citation>
    <scope>NUCLEOTIDE SEQUENCE [LARGE SCALE GENOMIC DNA]</scope>
    <source>
        <tissue evidence="2">Fresh leaf</tissue>
    </source>
</reference>
<dbReference type="Proteomes" id="UP000233551">
    <property type="component" value="Unassembled WGS sequence"/>
</dbReference>
<dbReference type="AlphaFoldDB" id="A0A218WCC5"/>
<evidence type="ECO:0000313" key="4">
    <source>
        <dbReference type="Proteomes" id="UP000197138"/>
    </source>
</evidence>
<gene>
    <name evidence="2" type="ORF">CDL15_Pgr025700</name>
    <name evidence="3" type="ORF">CRG98_014709</name>
</gene>
<organism evidence="2 4">
    <name type="scientific">Punica granatum</name>
    <name type="common">Pomegranate</name>
    <dbReference type="NCBI Taxonomy" id="22663"/>
    <lineage>
        <taxon>Eukaryota</taxon>
        <taxon>Viridiplantae</taxon>
        <taxon>Streptophyta</taxon>
        <taxon>Embryophyta</taxon>
        <taxon>Tracheophyta</taxon>
        <taxon>Spermatophyta</taxon>
        <taxon>Magnoliopsida</taxon>
        <taxon>eudicotyledons</taxon>
        <taxon>Gunneridae</taxon>
        <taxon>Pentapetalae</taxon>
        <taxon>rosids</taxon>
        <taxon>malvids</taxon>
        <taxon>Myrtales</taxon>
        <taxon>Lythraceae</taxon>
        <taxon>Punica</taxon>
    </lineage>
</organism>
<sequence length="473" mass="52070">MSSGSLQLQNSILPATPGVTNGAHWKPKFLSLQCGRRWNPRPGASKLVAFASASSAAGSGREYSEELLERIKEKGKKKIAGIDQDELVDDPEHLADPDSCFCEFNGVKIHHKVYDAVVSQQHESSNQSLNLNIPMILLHGFGASIFSWNRALKPLAEATGSRVLAFDRPAFGLTSRVDLSSLNVLSGGEDARPLNPYSMAFSVLATLYFINFLAADKAILVGHSAGSLVAVNTYFEAPERVAALILVAPAIFAPNPPPRENQPKDEKSNFEKAGENNLISRLFTSLSRIAKYIGEVIIRMVTGMTKMLSSLYKKVLSTILRSALGIMLVRMLIDKFGISAIKIAWHDQKQITDHVLQGYTKPLRSKGWDRALVEYTVAMLLDVESESKPPIGKRLHEISCPVLIITGDNDRIVPSWNAKRLSRVIPGSVLKVIKHCGHLPHEEKVEEFVSVVRNFLLKTLGSSEEQLFQQALV</sequence>
<dbReference type="Gene3D" id="3.40.50.1820">
    <property type="entry name" value="alpha/beta hydrolase"/>
    <property type="match status" value="1"/>
</dbReference>
<dbReference type="Pfam" id="PF12697">
    <property type="entry name" value="Abhydrolase_6"/>
    <property type="match status" value="1"/>
</dbReference>
<dbReference type="InterPro" id="IPR000073">
    <property type="entry name" value="AB_hydrolase_1"/>
</dbReference>
<dbReference type="PANTHER" id="PTHR43689:SF1">
    <property type="entry name" value="ALPHA_BETA-HYDROLASES SUPERFAMILY PROTEIN"/>
    <property type="match status" value="1"/>
</dbReference>
<feature type="domain" description="AB hydrolase-1" evidence="1">
    <location>
        <begin position="136"/>
        <end position="450"/>
    </location>
</feature>
<dbReference type="GeneID" id="116196019"/>
<comment type="caution">
    <text evidence="2">The sequence shown here is derived from an EMBL/GenBank/DDBJ whole genome shotgun (WGS) entry which is preliminary data.</text>
</comment>
<dbReference type="InterPro" id="IPR029058">
    <property type="entry name" value="AB_hydrolase_fold"/>
</dbReference>
<dbReference type="EMBL" id="PGOL01000788">
    <property type="protein sequence ID" value="PKI64913.1"/>
    <property type="molecule type" value="Genomic_DNA"/>
</dbReference>
<dbReference type="SUPFAM" id="SSF53474">
    <property type="entry name" value="alpha/beta-Hydrolases"/>
    <property type="match status" value="1"/>
</dbReference>
<dbReference type="OrthoDB" id="19657at2759"/>
<name>A0A218WCC5_PUNGR</name>
<keyword evidence="5" id="KW-1185">Reference proteome</keyword>
<dbReference type="InterPro" id="IPR000639">
    <property type="entry name" value="Epox_hydrolase-like"/>
</dbReference>
<dbReference type="GO" id="GO:0009941">
    <property type="term" value="C:chloroplast envelope"/>
    <property type="evidence" value="ECO:0007669"/>
    <property type="project" value="TreeGrafter"/>
</dbReference>
<accession>A0A218WCC5</accession>
<dbReference type="STRING" id="22663.A0A218WCC5"/>
<evidence type="ECO:0000313" key="5">
    <source>
        <dbReference type="Proteomes" id="UP000233551"/>
    </source>
</evidence>
<evidence type="ECO:0000259" key="1">
    <source>
        <dbReference type="Pfam" id="PF12697"/>
    </source>
</evidence>
<dbReference type="Proteomes" id="UP000197138">
    <property type="component" value="Unassembled WGS sequence"/>
</dbReference>
<dbReference type="EMBL" id="MTKT01004810">
    <property type="protein sequence ID" value="OWM69851.1"/>
    <property type="molecule type" value="Genomic_DNA"/>
</dbReference>
<evidence type="ECO:0000313" key="2">
    <source>
        <dbReference type="EMBL" id="OWM69851.1"/>
    </source>
</evidence>
<reference evidence="3 5" key="3">
    <citation type="submission" date="2017-11" db="EMBL/GenBank/DDBJ databases">
        <title>De-novo sequencing of pomegranate (Punica granatum L.) genome.</title>
        <authorList>
            <person name="Akparov Z."/>
            <person name="Amiraslanov A."/>
            <person name="Hajiyeva S."/>
            <person name="Abbasov M."/>
            <person name="Kaur K."/>
            <person name="Hamwieh A."/>
            <person name="Solovyev V."/>
            <person name="Salamov A."/>
            <person name="Braich B."/>
            <person name="Kosarev P."/>
            <person name="Mahmoud A."/>
            <person name="Hajiyev E."/>
            <person name="Babayeva S."/>
            <person name="Izzatullayeva V."/>
            <person name="Mammadov A."/>
            <person name="Mammadov A."/>
            <person name="Sharifova S."/>
            <person name="Ojaghi J."/>
            <person name="Eynullazada K."/>
            <person name="Bayramov B."/>
            <person name="Abdulazimova A."/>
            <person name="Shahmuradov I."/>
        </authorList>
    </citation>
    <scope>NUCLEOTIDE SEQUENCE [LARGE SCALE GENOMIC DNA]</scope>
    <source>
        <strain evidence="3">AG2017</strain>
        <strain evidence="5">cv. AG2017</strain>
        <tissue evidence="3">Leaf</tissue>
    </source>
</reference>
<protein>
    <recommendedName>
        <fullName evidence="1">AB hydrolase-1 domain-containing protein</fullName>
    </recommendedName>
</protein>
<dbReference type="GO" id="GO:0003824">
    <property type="term" value="F:catalytic activity"/>
    <property type="evidence" value="ECO:0007669"/>
    <property type="project" value="InterPro"/>
</dbReference>
<dbReference type="PANTHER" id="PTHR43689">
    <property type="entry name" value="HYDROLASE"/>
    <property type="match status" value="1"/>
</dbReference>
<proteinExistence type="predicted"/>
<evidence type="ECO:0000313" key="3">
    <source>
        <dbReference type="EMBL" id="PKI64913.1"/>
    </source>
</evidence>